<proteinExistence type="predicted"/>
<gene>
    <name evidence="1" type="ORF">IQ247_10140</name>
</gene>
<evidence type="ECO:0000313" key="1">
    <source>
        <dbReference type="EMBL" id="MBE9213029.1"/>
    </source>
</evidence>
<sequence length="93" mass="10106">MSYQDVNDTPLELSEEELEGIAGGVNIFFSGSMFGKSDIFSLQRQGSRRRRGSSIFKSSQTSSSAFQVIGLGLNSPSDILSFFSGLAQLFGRK</sequence>
<reference evidence="1" key="1">
    <citation type="submission" date="2020-10" db="EMBL/GenBank/DDBJ databases">
        <authorList>
            <person name="Castelo-Branco R."/>
            <person name="Eusebio N."/>
            <person name="Adriana R."/>
            <person name="Vieira A."/>
            <person name="Brugerolle De Fraissinette N."/>
            <person name="Rezende De Castro R."/>
            <person name="Schneider M.P."/>
            <person name="Vasconcelos V."/>
            <person name="Leao P.N."/>
        </authorList>
    </citation>
    <scope>NUCLEOTIDE SEQUENCE</scope>
    <source>
        <strain evidence="1">LEGE 06105</strain>
    </source>
</reference>
<dbReference type="Proteomes" id="UP000620559">
    <property type="component" value="Unassembled WGS sequence"/>
</dbReference>
<comment type="caution">
    <text evidence="1">The sequence shown here is derived from an EMBL/GenBank/DDBJ whole genome shotgun (WGS) entry which is preliminary data.</text>
</comment>
<accession>A0A8J7JSW5</accession>
<dbReference type="RefSeq" id="WP_193919507.1">
    <property type="nucleotide sequence ID" value="NZ_JADEWL010000023.1"/>
</dbReference>
<protein>
    <submittedName>
        <fullName evidence="1">Uncharacterized protein</fullName>
    </submittedName>
</protein>
<dbReference type="EMBL" id="JADEWL010000023">
    <property type="protein sequence ID" value="MBE9213029.1"/>
    <property type="molecule type" value="Genomic_DNA"/>
</dbReference>
<evidence type="ECO:0000313" key="2">
    <source>
        <dbReference type="Proteomes" id="UP000620559"/>
    </source>
</evidence>
<organism evidence="1 2">
    <name type="scientific">Plectonema cf. radiosum LEGE 06105</name>
    <dbReference type="NCBI Taxonomy" id="945769"/>
    <lineage>
        <taxon>Bacteria</taxon>
        <taxon>Bacillati</taxon>
        <taxon>Cyanobacteriota</taxon>
        <taxon>Cyanophyceae</taxon>
        <taxon>Oscillatoriophycideae</taxon>
        <taxon>Oscillatoriales</taxon>
        <taxon>Microcoleaceae</taxon>
        <taxon>Plectonema</taxon>
    </lineage>
</organism>
<name>A0A8J7JSW5_9CYAN</name>
<dbReference type="AlphaFoldDB" id="A0A8J7JSW5"/>
<keyword evidence="2" id="KW-1185">Reference proteome</keyword>